<sequence length="519" mass="56099">MIDAAETPAPIAPEDHAAVTVAEGEPVRRTAPIGLLVRLVDSVRQAILPAIGIFFVAGEVREALGFLPLLGLVVMVIGFVTWLGWWKTTYRVGAEDIRVESGIVSRQARSVPYERIQDVSLEQPLVARLFGLVRVKFETGAGGGEDLNLAYVTESEAERLRETVRAQREGALDIDADDPAAEAATADGQALFAMDEKRLLRFGLFEFSLVIFAVIFGAIGQLDFLFSWDDMYDAVLGDALEGQGRKLAAMGLAAQVLSAIAAAAGVVALGLVTGVVQTFVRDHGFLLERTAKGFRRRRGLFTRTDVVMPAHRVQAMTLGTKWFRRLFGWHSLKFVSLASDAKKASHVVVPFGQMDEIVPVAEAARIALPPESIAWVRPTPKAWIDTALIVSAGILVIGAVVATTVSPWLLAAPVPLLAVVGGLSWFSWRRHRHATALEQVFVRTGILSPQLTAAPKVKLQSVEIAQGPLAQWRGYATVQFGLAGGTMEIPGVPIDEARRLRHEVIEAIAAVDFSVAQEA</sequence>
<evidence type="ECO:0000313" key="3">
    <source>
        <dbReference type="EMBL" id="GGA07602.1"/>
    </source>
</evidence>
<proteinExistence type="predicted"/>
<evidence type="ECO:0000259" key="2">
    <source>
        <dbReference type="Pfam" id="PF03703"/>
    </source>
</evidence>
<evidence type="ECO:0000313" key="4">
    <source>
        <dbReference type="Proteomes" id="UP000603317"/>
    </source>
</evidence>
<feature type="domain" description="YdbS-like PH" evidence="2">
    <location>
        <begin position="85"/>
        <end position="163"/>
    </location>
</feature>
<accession>A0ABQ1FFA3</accession>
<feature type="transmembrane region" description="Helical" evidence="1">
    <location>
        <begin position="204"/>
        <end position="228"/>
    </location>
</feature>
<keyword evidence="1" id="KW-1133">Transmembrane helix</keyword>
<protein>
    <submittedName>
        <fullName evidence="3">Membrane protein</fullName>
    </submittedName>
</protein>
<feature type="transmembrane region" description="Helical" evidence="1">
    <location>
        <begin position="63"/>
        <end position="85"/>
    </location>
</feature>
<keyword evidence="4" id="KW-1185">Reference proteome</keyword>
<feature type="transmembrane region" description="Helical" evidence="1">
    <location>
        <begin position="248"/>
        <end position="272"/>
    </location>
</feature>
<dbReference type="InterPro" id="IPR005182">
    <property type="entry name" value="YdbS-like_PH"/>
</dbReference>
<dbReference type="InterPro" id="IPR014529">
    <property type="entry name" value="UCP026631"/>
</dbReference>
<organism evidence="3 4">
    <name type="scientific">Blastomonas marina</name>
    <dbReference type="NCBI Taxonomy" id="1867408"/>
    <lineage>
        <taxon>Bacteria</taxon>
        <taxon>Pseudomonadati</taxon>
        <taxon>Pseudomonadota</taxon>
        <taxon>Alphaproteobacteria</taxon>
        <taxon>Sphingomonadales</taxon>
        <taxon>Sphingomonadaceae</taxon>
        <taxon>Blastomonas</taxon>
    </lineage>
</organism>
<dbReference type="EMBL" id="BMID01000001">
    <property type="protein sequence ID" value="GGA07602.1"/>
    <property type="molecule type" value="Genomic_DNA"/>
</dbReference>
<dbReference type="RefSeq" id="WP_188642293.1">
    <property type="nucleotide sequence ID" value="NZ_BMID01000001.1"/>
</dbReference>
<dbReference type="PANTHER" id="PTHR34473">
    <property type="entry name" value="UPF0699 TRANSMEMBRANE PROTEIN YDBS"/>
    <property type="match status" value="1"/>
</dbReference>
<dbReference type="PANTHER" id="PTHR34473:SF2">
    <property type="entry name" value="UPF0699 TRANSMEMBRANE PROTEIN YDBT"/>
    <property type="match status" value="1"/>
</dbReference>
<name>A0ABQ1FFA3_9SPHN</name>
<evidence type="ECO:0000256" key="1">
    <source>
        <dbReference type="SAM" id="Phobius"/>
    </source>
</evidence>
<feature type="domain" description="YdbS-like PH" evidence="2">
    <location>
        <begin position="438"/>
        <end position="502"/>
    </location>
</feature>
<dbReference type="PIRSF" id="PIRSF026631">
    <property type="entry name" value="UCP026631"/>
    <property type="match status" value="1"/>
</dbReference>
<feature type="transmembrane region" description="Helical" evidence="1">
    <location>
        <begin position="382"/>
        <end position="402"/>
    </location>
</feature>
<reference evidence="4" key="1">
    <citation type="journal article" date="2019" name="Int. J. Syst. Evol. Microbiol.">
        <title>The Global Catalogue of Microorganisms (GCM) 10K type strain sequencing project: providing services to taxonomists for standard genome sequencing and annotation.</title>
        <authorList>
            <consortium name="The Broad Institute Genomics Platform"/>
            <consortium name="The Broad Institute Genome Sequencing Center for Infectious Disease"/>
            <person name="Wu L."/>
            <person name="Ma J."/>
        </authorList>
    </citation>
    <scope>NUCLEOTIDE SEQUENCE [LARGE SCALE GENOMIC DNA]</scope>
    <source>
        <strain evidence="4">CGMCC 1.15297</strain>
    </source>
</reference>
<comment type="caution">
    <text evidence="3">The sequence shown here is derived from an EMBL/GenBank/DDBJ whole genome shotgun (WGS) entry which is preliminary data.</text>
</comment>
<dbReference type="Proteomes" id="UP000603317">
    <property type="component" value="Unassembled WGS sequence"/>
</dbReference>
<feature type="transmembrane region" description="Helical" evidence="1">
    <location>
        <begin position="408"/>
        <end position="428"/>
    </location>
</feature>
<gene>
    <name evidence="3" type="ORF">GCM10010923_17050</name>
</gene>
<dbReference type="Pfam" id="PF03703">
    <property type="entry name" value="bPH_2"/>
    <property type="match status" value="3"/>
</dbReference>
<keyword evidence="1" id="KW-0472">Membrane</keyword>
<keyword evidence="1" id="KW-0812">Transmembrane</keyword>
<feature type="domain" description="YdbS-like PH" evidence="2">
    <location>
        <begin position="290"/>
        <end position="347"/>
    </location>
</feature>